<evidence type="ECO:0000256" key="1">
    <source>
        <dbReference type="PROSITE-ProRule" id="PRU00169"/>
    </source>
</evidence>
<evidence type="ECO:0000259" key="2">
    <source>
        <dbReference type="PROSITE" id="PS50110"/>
    </source>
</evidence>
<feature type="modified residue" description="4-aspartylphosphate" evidence="1">
    <location>
        <position position="59"/>
    </location>
</feature>
<organism evidence="3 4">
    <name type="scientific">Flavobacterium pokkalii</name>
    <dbReference type="NCBI Taxonomy" id="1940408"/>
    <lineage>
        <taxon>Bacteria</taxon>
        <taxon>Pseudomonadati</taxon>
        <taxon>Bacteroidota</taxon>
        <taxon>Flavobacteriia</taxon>
        <taxon>Flavobacteriales</taxon>
        <taxon>Flavobacteriaceae</taxon>
        <taxon>Flavobacterium</taxon>
    </lineage>
</organism>
<protein>
    <submittedName>
        <fullName evidence="3">Response regulator</fullName>
    </submittedName>
</protein>
<feature type="domain" description="Response regulatory" evidence="2">
    <location>
        <begin position="4"/>
        <end position="132"/>
    </location>
</feature>
<dbReference type="EMBL" id="NASZ01000021">
    <property type="protein sequence ID" value="MBD0726020.1"/>
    <property type="molecule type" value="Genomic_DNA"/>
</dbReference>
<evidence type="ECO:0000313" key="3">
    <source>
        <dbReference type="EMBL" id="MBD0726020.1"/>
    </source>
</evidence>
<dbReference type="Proteomes" id="UP000661715">
    <property type="component" value="Unassembled WGS sequence"/>
</dbReference>
<dbReference type="InterPro" id="IPR001789">
    <property type="entry name" value="Sig_transdc_resp-reg_receiver"/>
</dbReference>
<dbReference type="PROSITE" id="PS50110">
    <property type="entry name" value="RESPONSE_REGULATORY"/>
    <property type="match status" value="1"/>
</dbReference>
<dbReference type="Gene3D" id="3.40.50.2300">
    <property type="match status" value="1"/>
</dbReference>
<dbReference type="Pfam" id="PF00072">
    <property type="entry name" value="Response_reg"/>
    <property type="match status" value="1"/>
</dbReference>
<keyword evidence="1" id="KW-0597">Phosphoprotein</keyword>
<keyword evidence="4" id="KW-1185">Reference proteome</keyword>
<gene>
    <name evidence="3" type="ORF">B6A10_12625</name>
</gene>
<sequence>MFKKVIIVEDLDPIILSTTKTLKNLSIGEIQTAKYCDDAFLKIKKAQHENKPFDLLITDLSFKEDHRENKLKNGEQLISEIKKNQPDIKIIVFSIEDKSFKIKSLFEDLKINAYVIKGRNSIEELKKAIETTYHNNEAQFLFPQTTANSTHKKSVIEIEAYDIELLKSLSKGYSINEIANEFKISGIHPSGNSSIEKRLNKLKMYFKANNNVHLIAITKDMGLI</sequence>
<dbReference type="InterPro" id="IPR011006">
    <property type="entry name" value="CheY-like_superfamily"/>
</dbReference>
<dbReference type="SUPFAM" id="SSF52172">
    <property type="entry name" value="CheY-like"/>
    <property type="match status" value="1"/>
</dbReference>
<comment type="caution">
    <text evidence="3">The sequence shown here is derived from an EMBL/GenBank/DDBJ whole genome shotgun (WGS) entry which is preliminary data.</text>
</comment>
<evidence type="ECO:0000313" key="4">
    <source>
        <dbReference type="Proteomes" id="UP000661715"/>
    </source>
</evidence>
<dbReference type="SMART" id="SM00448">
    <property type="entry name" value="REC"/>
    <property type="match status" value="1"/>
</dbReference>
<reference evidence="3 4" key="1">
    <citation type="journal article" date="2020" name="Microbiol. Res.">
        <title>Flavobacterium pokkalii sp. nov., a novel plant growth promoting native rhizobacteria isolated from pokkali rice grown in coastal saline affected agricultural regions of southern India, Kerala.</title>
        <authorList>
            <person name="Menon R.R."/>
            <person name="Kumari S."/>
            <person name="Viver T."/>
            <person name="Rameshkumar N."/>
        </authorList>
    </citation>
    <scope>NUCLEOTIDE SEQUENCE [LARGE SCALE GENOMIC DNA]</scope>
    <source>
        <strain evidence="3 4">L1I52</strain>
    </source>
</reference>
<accession>A0ABR7UVY9</accession>
<proteinExistence type="predicted"/>
<dbReference type="RefSeq" id="WP_188221154.1">
    <property type="nucleotide sequence ID" value="NZ_NASZ01000021.1"/>
</dbReference>
<name>A0ABR7UVY9_9FLAO</name>